<dbReference type="OrthoDB" id="2017893at2759"/>
<proteinExistence type="predicted"/>
<reference evidence="1" key="1">
    <citation type="submission" date="2021-01" db="EMBL/GenBank/DDBJ databases">
        <authorList>
            <consortium name="Genoscope - CEA"/>
            <person name="William W."/>
        </authorList>
    </citation>
    <scope>NUCLEOTIDE SEQUENCE</scope>
</reference>
<dbReference type="Proteomes" id="UP000692954">
    <property type="component" value="Unassembled WGS sequence"/>
</dbReference>
<organism evidence="1 2">
    <name type="scientific">Paramecium sonneborni</name>
    <dbReference type="NCBI Taxonomy" id="65129"/>
    <lineage>
        <taxon>Eukaryota</taxon>
        <taxon>Sar</taxon>
        <taxon>Alveolata</taxon>
        <taxon>Ciliophora</taxon>
        <taxon>Intramacronucleata</taxon>
        <taxon>Oligohymenophorea</taxon>
        <taxon>Peniculida</taxon>
        <taxon>Parameciidae</taxon>
        <taxon>Paramecium</taxon>
    </lineage>
</organism>
<dbReference type="EMBL" id="CAJJDN010000034">
    <property type="protein sequence ID" value="CAD8076056.1"/>
    <property type="molecule type" value="Genomic_DNA"/>
</dbReference>
<evidence type="ECO:0000313" key="2">
    <source>
        <dbReference type="Proteomes" id="UP000692954"/>
    </source>
</evidence>
<keyword evidence="2" id="KW-1185">Reference proteome</keyword>
<sequence length="167" mass="20260">MFSLLKNLKFYGSTYLDTCPNDIIIFQKEQNKCCNQYAITQSIQNQKYLHSITKMVNQMLVKQQILFKKVISIDICKSRDFFKAFCYSYIFIEHRITYDDDVIHYQESITINSGFVIEYLLQTIDLLQREFGKQLKLKIYIVFEYLLKNEWSRLRRLRRESKKIFIE</sequence>
<dbReference type="AlphaFoldDB" id="A0A8S1MHB0"/>
<evidence type="ECO:0000313" key="1">
    <source>
        <dbReference type="EMBL" id="CAD8076056.1"/>
    </source>
</evidence>
<comment type="caution">
    <text evidence="1">The sequence shown here is derived from an EMBL/GenBank/DDBJ whole genome shotgun (WGS) entry which is preliminary data.</text>
</comment>
<gene>
    <name evidence="1" type="ORF">PSON_ATCC_30995.1.T0340156</name>
</gene>
<protein>
    <submittedName>
        <fullName evidence="1">Uncharacterized protein</fullName>
    </submittedName>
</protein>
<accession>A0A8S1MHB0</accession>
<name>A0A8S1MHB0_9CILI</name>